<name>A0A812NUF8_9DINO</name>
<organism evidence="1 2">
    <name type="scientific">Symbiodinium natans</name>
    <dbReference type="NCBI Taxonomy" id="878477"/>
    <lineage>
        <taxon>Eukaryota</taxon>
        <taxon>Sar</taxon>
        <taxon>Alveolata</taxon>
        <taxon>Dinophyceae</taxon>
        <taxon>Suessiales</taxon>
        <taxon>Symbiodiniaceae</taxon>
        <taxon>Symbiodinium</taxon>
    </lineage>
</organism>
<reference evidence="1" key="1">
    <citation type="submission" date="2021-02" db="EMBL/GenBank/DDBJ databases">
        <authorList>
            <person name="Dougan E. K."/>
            <person name="Rhodes N."/>
            <person name="Thang M."/>
            <person name="Chan C."/>
        </authorList>
    </citation>
    <scope>NUCLEOTIDE SEQUENCE</scope>
</reference>
<dbReference type="AlphaFoldDB" id="A0A812NUF8"/>
<dbReference type="Proteomes" id="UP000604046">
    <property type="component" value="Unassembled WGS sequence"/>
</dbReference>
<proteinExistence type="predicted"/>
<dbReference type="EMBL" id="CAJNDS010002083">
    <property type="protein sequence ID" value="CAE7315141.1"/>
    <property type="molecule type" value="Genomic_DNA"/>
</dbReference>
<gene>
    <name evidence="1" type="ORF">SNAT2548_LOCUS16537</name>
</gene>
<sequence length="50" mass="5605">MQQTVAQAMMGRLAKEMRNYAKMHNQRKMPKLTQMDIDGIVAGGKEPAAQ</sequence>
<protein>
    <submittedName>
        <fullName evidence="1">Uncharacterized protein</fullName>
    </submittedName>
</protein>
<evidence type="ECO:0000313" key="1">
    <source>
        <dbReference type="EMBL" id="CAE7315141.1"/>
    </source>
</evidence>
<accession>A0A812NUF8</accession>
<keyword evidence="2" id="KW-1185">Reference proteome</keyword>
<comment type="caution">
    <text evidence="1">The sequence shown here is derived from an EMBL/GenBank/DDBJ whole genome shotgun (WGS) entry which is preliminary data.</text>
</comment>
<evidence type="ECO:0000313" key="2">
    <source>
        <dbReference type="Proteomes" id="UP000604046"/>
    </source>
</evidence>